<comment type="caution">
    <text evidence="8">The sequence shown here is derived from an EMBL/GenBank/DDBJ whole genome shotgun (WGS) entry which is preliminary data.</text>
</comment>
<protein>
    <submittedName>
        <fullName evidence="8">Cytochrome P450</fullName>
    </submittedName>
</protein>
<dbReference type="Pfam" id="PF00067">
    <property type="entry name" value="p450"/>
    <property type="match status" value="1"/>
</dbReference>
<evidence type="ECO:0000256" key="7">
    <source>
        <dbReference type="RuleBase" id="RU000461"/>
    </source>
</evidence>
<keyword evidence="5 7" id="KW-0408">Iron</keyword>
<reference evidence="8 9" key="1">
    <citation type="submission" date="2019-06" db="EMBL/GenBank/DDBJ databases">
        <title>Whole genome shotgun sequence of Streptomyces gardneri NBRC 12865.</title>
        <authorList>
            <person name="Hosoyama A."/>
            <person name="Uohara A."/>
            <person name="Ohji S."/>
            <person name="Ichikawa N."/>
        </authorList>
    </citation>
    <scope>NUCLEOTIDE SEQUENCE [LARGE SCALE GENOMIC DNA]</scope>
    <source>
        <strain evidence="8 9">NBRC 12865</strain>
    </source>
</reference>
<evidence type="ECO:0000256" key="1">
    <source>
        <dbReference type="ARBA" id="ARBA00010617"/>
    </source>
</evidence>
<comment type="similarity">
    <text evidence="1 7">Belongs to the cytochrome P450 family.</text>
</comment>
<gene>
    <name evidence="8" type="ORF">SGA01_73120</name>
</gene>
<keyword evidence="9" id="KW-1185">Reference proteome</keyword>
<dbReference type="AlphaFoldDB" id="A0A4Y3RY30"/>
<dbReference type="EMBL" id="BJMN01000064">
    <property type="protein sequence ID" value="GEB61707.1"/>
    <property type="molecule type" value="Genomic_DNA"/>
</dbReference>
<organism evidence="8 9">
    <name type="scientific">Streptomyces gardneri</name>
    <dbReference type="NCBI Taxonomy" id="66892"/>
    <lineage>
        <taxon>Bacteria</taxon>
        <taxon>Bacillati</taxon>
        <taxon>Actinomycetota</taxon>
        <taxon>Actinomycetes</taxon>
        <taxon>Kitasatosporales</taxon>
        <taxon>Streptomycetaceae</taxon>
        <taxon>Streptomyces</taxon>
    </lineage>
</organism>
<dbReference type="Proteomes" id="UP000315226">
    <property type="component" value="Unassembled WGS sequence"/>
</dbReference>
<dbReference type="InterPro" id="IPR001128">
    <property type="entry name" value="Cyt_P450"/>
</dbReference>
<dbReference type="RefSeq" id="WP_141302242.1">
    <property type="nucleotide sequence ID" value="NZ_BJMN01000064.1"/>
</dbReference>
<dbReference type="GO" id="GO:0005506">
    <property type="term" value="F:iron ion binding"/>
    <property type="evidence" value="ECO:0007669"/>
    <property type="project" value="InterPro"/>
</dbReference>
<dbReference type="InterPro" id="IPR036396">
    <property type="entry name" value="Cyt_P450_sf"/>
</dbReference>
<evidence type="ECO:0000256" key="3">
    <source>
        <dbReference type="ARBA" id="ARBA00022723"/>
    </source>
</evidence>
<dbReference type="PANTHER" id="PTHR46696">
    <property type="entry name" value="P450, PUTATIVE (EUROFUNG)-RELATED"/>
    <property type="match status" value="1"/>
</dbReference>
<dbReference type="CDD" id="cd11029">
    <property type="entry name" value="CYP107-like"/>
    <property type="match status" value="1"/>
</dbReference>
<dbReference type="PROSITE" id="PS00086">
    <property type="entry name" value="CYTOCHROME_P450"/>
    <property type="match status" value="1"/>
</dbReference>
<evidence type="ECO:0000313" key="9">
    <source>
        <dbReference type="Proteomes" id="UP000315226"/>
    </source>
</evidence>
<dbReference type="PRINTS" id="PR00359">
    <property type="entry name" value="BP450"/>
</dbReference>
<dbReference type="GO" id="GO:0020037">
    <property type="term" value="F:heme binding"/>
    <property type="evidence" value="ECO:0007669"/>
    <property type="project" value="InterPro"/>
</dbReference>
<keyword evidence="4 7" id="KW-0560">Oxidoreductase</keyword>
<dbReference type="GO" id="GO:0016705">
    <property type="term" value="F:oxidoreductase activity, acting on paired donors, with incorporation or reduction of molecular oxygen"/>
    <property type="evidence" value="ECO:0007669"/>
    <property type="project" value="InterPro"/>
</dbReference>
<keyword evidence="3 7" id="KW-0479">Metal-binding</keyword>
<dbReference type="PANTHER" id="PTHR46696:SF1">
    <property type="entry name" value="CYTOCHROME P450 YJIB-RELATED"/>
    <property type="match status" value="1"/>
</dbReference>
<dbReference type="InterPro" id="IPR017972">
    <property type="entry name" value="Cyt_P450_CS"/>
</dbReference>
<dbReference type="PRINTS" id="PR00385">
    <property type="entry name" value="P450"/>
</dbReference>
<proteinExistence type="inferred from homology"/>
<keyword evidence="6 7" id="KW-0503">Monooxygenase</keyword>
<dbReference type="SUPFAM" id="SSF48264">
    <property type="entry name" value="Cytochrome P450"/>
    <property type="match status" value="1"/>
</dbReference>
<evidence type="ECO:0000256" key="4">
    <source>
        <dbReference type="ARBA" id="ARBA00023002"/>
    </source>
</evidence>
<sequence>MNKTSCPYAADPYVIDPTGRDIHGEGALLRTRGRATQVELPGGVVVWAVTDYELVKELLTDSRVSRDTHQHWPAWASGELGDTWSLAMWVSDRNMITAYGAEHTRLRKLVAKAFTFRRTAALRPRIEEIAAELLDRIAGSHGGEPVDFRAEFCHPLPTQVISELLGIPAEIRPDLLRLIHAILQTTASLEDAKATERELYEVMGELLTAKRRQPGEDVTSGLISVRDDGGSGLTERELIDTILLMFTAGYETTVNLLDHAVHALLTHPDQLALLRDGTAGWEDLVDETLRLEAPFANLPMRYAIEDIDLGDMVIPKGDAMMIAFGAAGRDPGTHGETADAFDVTRPTRREHVAFGHGVHHCVGAPLARLEAAIALPAVFERFPAIRLAEPPERILPLESFISNGHRTLPVLLGPAAS</sequence>
<dbReference type="Gene3D" id="1.10.630.10">
    <property type="entry name" value="Cytochrome P450"/>
    <property type="match status" value="1"/>
</dbReference>
<evidence type="ECO:0000256" key="6">
    <source>
        <dbReference type="ARBA" id="ARBA00023033"/>
    </source>
</evidence>
<evidence type="ECO:0000313" key="8">
    <source>
        <dbReference type="EMBL" id="GEB61707.1"/>
    </source>
</evidence>
<dbReference type="FunFam" id="1.10.630.10:FF:000018">
    <property type="entry name" value="Cytochrome P450 monooxygenase"/>
    <property type="match status" value="1"/>
</dbReference>
<evidence type="ECO:0000256" key="5">
    <source>
        <dbReference type="ARBA" id="ARBA00023004"/>
    </source>
</evidence>
<accession>A0A4Y3RY30</accession>
<dbReference type="InterPro" id="IPR002397">
    <property type="entry name" value="Cyt_P450_B"/>
</dbReference>
<name>A0A4Y3RY30_9ACTN</name>
<dbReference type="OrthoDB" id="5500002at2"/>
<keyword evidence="2 7" id="KW-0349">Heme</keyword>
<dbReference type="GO" id="GO:0004497">
    <property type="term" value="F:monooxygenase activity"/>
    <property type="evidence" value="ECO:0007669"/>
    <property type="project" value="UniProtKB-KW"/>
</dbReference>
<evidence type="ECO:0000256" key="2">
    <source>
        <dbReference type="ARBA" id="ARBA00022617"/>
    </source>
</evidence>